<dbReference type="STRING" id="360412.LARV_03200"/>
<feature type="transmembrane region" description="Helical" evidence="2">
    <location>
        <begin position="38"/>
        <end position="61"/>
    </location>
</feature>
<reference evidence="3" key="1">
    <citation type="submission" date="2015-07" db="EMBL/GenBank/DDBJ databases">
        <title>Draft Genome Sequences of Anaerolinea thermolimosa IMO-1, Bellilinea caldifistulae GOMI-1, Leptolinea tardivitalis YMTK-2, Levilinea saccharolytica KIBI-1,Longilinea arvoryzae KOME-1, Previously Described as Members of the Anaerolineaceae (Chloroflexi).</title>
        <authorList>
            <person name="Sekiguchi Y."/>
            <person name="Ohashi A."/>
            <person name="Matsuura N."/>
            <person name="Tourlousse M.D."/>
        </authorList>
    </citation>
    <scope>NUCLEOTIDE SEQUENCE [LARGE SCALE GENOMIC DNA]</scope>
    <source>
        <strain evidence="3">KOME-1</strain>
    </source>
</reference>
<evidence type="ECO:0000313" key="4">
    <source>
        <dbReference type="Proteomes" id="UP000055060"/>
    </source>
</evidence>
<dbReference type="EMBL" id="DF967972">
    <property type="protein sequence ID" value="GAP15414.1"/>
    <property type="molecule type" value="Genomic_DNA"/>
</dbReference>
<keyword evidence="2" id="KW-1133">Transmembrane helix</keyword>
<protein>
    <submittedName>
        <fullName evidence="3">Uncharacterized protein</fullName>
    </submittedName>
</protein>
<keyword evidence="2" id="KW-0812">Transmembrane</keyword>
<dbReference type="AlphaFoldDB" id="A0A0S7BLN3"/>
<proteinExistence type="predicted"/>
<feature type="compositionally biased region" description="Polar residues" evidence="1">
    <location>
        <begin position="1"/>
        <end position="22"/>
    </location>
</feature>
<dbReference type="OrthoDB" id="162045at2"/>
<dbReference type="Proteomes" id="UP000055060">
    <property type="component" value="Unassembled WGS sequence"/>
</dbReference>
<gene>
    <name evidence="3" type="ORF">LARV_03200</name>
</gene>
<keyword evidence="4" id="KW-1185">Reference proteome</keyword>
<evidence type="ECO:0000313" key="3">
    <source>
        <dbReference type="EMBL" id="GAP15414.1"/>
    </source>
</evidence>
<evidence type="ECO:0000256" key="2">
    <source>
        <dbReference type="SAM" id="Phobius"/>
    </source>
</evidence>
<feature type="region of interest" description="Disordered" evidence="1">
    <location>
        <begin position="1"/>
        <end position="24"/>
    </location>
</feature>
<evidence type="ECO:0000256" key="1">
    <source>
        <dbReference type="SAM" id="MobiDB-lite"/>
    </source>
</evidence>
<name>A0A0S7BLN3_9CHLR</name>
<keyword evidence="2" id="KW-0472">Membrane</keyword>
<sequence length="225" mass="24574">MTLTDSDPSSQFNAPQPETGLSSAKKRSLQQAAYRPRFWTLTAIFSLIVNFVLVIVVIVLLTQVFAIKSAIQTGLIDPLYDNFVRMDEARIQTTVTVDTSVAARFDLPLDTDTTVRLSQDTLIDNANVDINSGSLSLKAPADIILPSGTNLPIHLSLTVPVDQQIPISLTVPVDIPLDQTELHTPFVGLRDTVAPYRDLLNHIPNSWEEALCGLNPAKFCAALIP</sequence>
<accession>A0A0S7BLN3</accession>
<dbReference type="RefSeq" id="WP_075074594.1">
    <property type="nucleotide sequence ID" value="NZ_DF967972.1"/>
</dbReference>
<organism evidence="3">
    <name type="scientific">Longilinea arvoryzae</name>
    <dbReference type="NCBI Taxonomy" id="360412"/>
    <lineage>
        <taxon>Bacteria</taxon>
        <taxon>Bacillati</taxon>
        <taxon>Chloroflexota</taxon>
        <taxon>Anaerolineae</taxon>
        <taxon>Anaerolineales</taxon>
        <taxon>Anaerolineaceae</taxon>
        <taxon>Longilinea</taxon>
    </lineage>
</organism>